<accession>A0A8S5UTR8</accession>
<dbReference type="EMBL" id="BK016136">
    <property type="protein sequence ID" value="DAF97774.1"/>
    <property type="molecule type" value="Genomic_DNA"/>
</dbReference>
<protein>
    <submittedName>
        <fullName evidence="1">Type VI secretion protein</fullName>
    </submittedName>
</protein>
<organism evidence="1">
    <name type="scientific">Myoviridae sp. ctYA416</name>
    <dbReference type="NCBI Taxonomy" id="2825125"/>
    <lineage>
        <taxon>Viruses</taxon>
        <taxon>Duplodnaviria</taxon>
        <taxon>Heunggongvirae</taxon>
        <taxon>Uroviricota</taxon>
        <taxon>Caudoviricetes</taxon>
    </lineage>
</organism>
<proteinExistence type="predicted"/>
<evidence type="ECO:0000313" key="1">
    <source>
        <dbReference type="EMBL" id="DAF97774.1"/>
    </source>
</evidence>
<reference evidence="1" key="1">
    <citation type="journal article" date="2021" name="Proc. Natl. Acad. Sci. U.S.A.">
        <title>A Catalog of Tens of Thousands of Viruses from Human Metagenomes Reveals Hidden Associations with Chronic Diseases.</title>
        <authorList>
            <person name="Tisza M.J."/>
            <person name="Buck C.B."/>
        </authorList>
    </citation>
    <scope>NUCLEOTIDE SEQUENCE</scope>
    <source>
        <strain evidence="1">CtYA416</strain>
    </source>
</reference>
<name>A0A8S5UTR8_9CAUD</name>
<sequence>MSDDKYTVNGGLGYTEVAILTSVCNKYKPGYQTFYVQALNPMNMKSAVKVTSKVRNPNIINKTPLVTGSIETGSNILIEMPKEVVRNFPTKFIPPGTRFLVSFLGGDINKPVIVGRDYDGYENHRTNK</sequence>